<reference evidence="1 2" key="1">
    <citation type="submission" date="2019-05" db="EMBL/GenBank/DDBJ databases">
        <title>Another draft genome of Portunus trituberculatus and its Hox gene families provides insights of decapod evolution.</title>
        <authorList>
            <person name="Jeong J.-H."/>
            <person name="Song I."/>
            <person name="Kim S."/>
            <person name="Choi T."/>
            <person name="Kim D."/>
            <person name="Ryu S."/>
            <person name="Kim W."/>
        </authorList>
    </citation>
    <scope>NUCLEOTIDE SEQUENCE [LARGE SCALE GENOMIC DNA]</scope>
    <source>
        <tissue evidence="1">Muscle</tissue>
    </source>
</reference>
<proteinExistence type="predicted"/>
<dbReference type="Proteomes" id="UP000324222">
    <property type="component" value="Unassembled WGS sequence"/>
</dbReference>
<evidence type="ECO:0000313" key="2">
    <source>
        <dbReference type="Proteomes" id="UP000324222"/>
    </source>
</evidence>
<sequence length="78" mass="8755">MNGKTPPHHTTPPILAPLQRRHVTLEWTTRVYEPNIPTISSHVRFTSPSAAVQQGPRVSLKRGQNALRVASYSYYGCE</sequence>
<evidence type="ECO:0000313" key="1">
    <source>
        <dbReference type="EMBL" id="MPC43565.1"/>
    </source>
</evidence>
<accession>A0A5B7FDK3</accession>
<organism evidence="1 2">
    <name type="scientific">Portunus trituberculatus</name>
    <name type="common">Swimming crab</name>
    <name type="synonym">Neptunus trituberculatus</name>
    <dbReference type="NCBI Taxonomy" id="210409"/>
    <lineage>
        <taxon>Eukaryota</taxon>
        <taxon>Metazoa</taxon>
        <taxon>Ecdysozoa</taxon>
        <taxon>Arthropoda</taxon>
        <taxon>Crustacea</taxon>
        <taxon>Multicrustacea</taxon>
        <taxon>Malacostraca</taxon>
        <taxon>Eumalacostraca</taxon>
        <taxon>Eucarida</taxon>
        <taxon>Decapoda</taxon>
        <taxon>Pleocyemata</taxon>
        <taxon>Brachyura</taxon>
        <taxon>Eubrachyura</taxon>
        <taxon>Portunoidea</taxon>
        <taxon>Portunidae</taxon>
        <taxon>Portuninae</taxon>
        <taxon>Portunus</taxon>
    </lineage>
</organism>
<gene>
    <name evidence="1" type="ORF">E2C01_037215</name>
</gene>
<name>A0A5B7FDK3_PORTR</name>
<protein>
    <submittedName>
        <fullName evidence="1">Uncharacterized protein</fullName>
    </submittedName>
</protein>
<dbReference type="EMBL" id="VSRR010005889">
    <property type="protein sequence ID" value="MPC43565.1"/>
    <property type="molecule type" value="Genomic_DNA"/>
</dbReference>
<dbReference type="AlphaFoldDB" id="A0A5B7FDK3"/>
<keyword evidence="2" id="KW-1185">Reference proteome</keyword>
<comment type="caution">
    <text evidence="1">The sequence shown here is derived from an EMBL/GenBank/DDBJ whole genome shotgun (WGS) entry which is preliminary data.</text>
</comment>